<evidence type="ECO:0000313" key="8">
    <source>
        <dbReference type="EMBL" id="PZR10553.1"/>
    </source>
</evidence>
<keyword evidence="2" id="KW-0805">Transcription regulation</keyword>
<evidence type="ECO:0000259" key="7">
    <source>
        <dbReference type="Pfam" id="PF08281"/>
    </source>
</evidence>
<dbReference type="SUPFAM" id="SSF88946">
    <property type="entry name" value="Sigma2 domain of RNA polymerase sigma factors"/>
    <property type="match status" value="1"/>
</dbReference>
<dbReference type="NCBIfam" id="TIGR02937">
    <property type="entry name" value="sigma70-ECF"/>
    <property type="match status" value="1"/>
</dbReference>
<protein>
    <submittedName>
        <fullName evidence="8">RNA polymerase subunit sigma</fullName>
    </submittedName>
</protein>
<evidence type="ECO:0000256" key="2">
    <source>
        <dbReference type="ARBA" id="ARBA00023015"/>
    </source>
</evidence>
<feature type="domain" description="RNA polymerase sigma-70 region 2" evidence="6">
    <location>
        <begin position="4"/>
        <end position="71"/>
    </location>
</feature>
<organism evidence="8 9">
    <name type="scientific">Archangium gephyra</name>
    <dbReference type="NCBI Taxonomy" id="48"/>
    <lineage>
        <taxon>Bacteria</taxon>
        <taxon>Pseudomonadati</taxon>
        <taxon>Myxococcota</taxon>
        <taxon>Myxococcia</taxon>
        <taxon>Myxococcales</taxon>
        <taxon>Cystobacterineae</taxon>
        <taxon>Archangiaceae</taxon>
        <taxon>Archangium</taxon>
    </lineage>
</organism>
<dbReference type="CDD" id="cd06171">
    <property type="entry name" value="Sigma70_r4"/>
    <property type="match status" value="1"/>
</dbReference>
<dbReference type="PANTHER" id="PTHR43133:SF62">
    <property type="entry name" value="RNA POLYMERASE SIGMA FACTOR SIGZ"/>
    <property type="match status" value="1"/>
</dbReference>
<evidence type="ECO:0000256" key="3">
    <source>
        <dbReference type="ARBA" id="ARBA00023082"/>
    </source>
</evidence>
<dbReference type="GO" id="GO:0016987">
    <property type="term" value="F:sigma factor activity"/>
    <property type="evidence" value="ECO:0007669"/>
    <property type="project" value="UniProtKB-KW"/>
</dbReference>
<keyword evidence="4" id="KW-0804">Transcription</keyword>
<feature type="domain" description="RNA polymerase sigma factor 70 region 4 type 2" evidence="7">
    <location>
        <begin position="103"/>
        <end position="155"/>
    </location>
</feature>
<dbReference type="PANTHER" id="PTHR43133">
    <property type="entry name" value="RNA POLYMERASE ECF-TYPE SIGMA FACTO"/>
    <property type="match status" value="1"/>
</dbReference>
<dbReference type="GO" id="GO:0006352">
    <property type="term" value="P:DNA-templated transcription initiation"/>
    <property type="evidence" value="ECO:0007669"/>
    <property type="project" value="InterPro"/>
</dbReference>
<gene>
    <name evidence="8" type="ORF">DI536_19795</name>
</gene>
<evidence type="ECO:0000256" key="5">
    <source>
        <dbReference type="SAM" id="MobiDB-lite"/>
    </source>
</evidence>
<dbReference type="InterPro" id="IPR013249">
    <property type="entry name" value="RNA_pol_sigma70_r4_t2"/>
</dbReference>
<evidence type="ECO:0000259" key="6">
    <source>
        <dbReference type="Pfam" id="PF04542"/>
    </source>
</evidence>
<dbReference type="EMBL" id="QFQP01000017">
    <property type="protein sequence ID" value="PZR10553.1"/>
    <property type="molecule type" value="Genomic_DNA"/>
</dbReference>
<dbReference type="InterPro" id="IPR014284">
    <property type="entry name" value="RNA_pol_sigma-70_dom"/>
</dbReference>
<dbReference type="InterPro" id="IPR013325">
    <property type="entry name" value="RNA_pol_sigma_r2"/>
</dbReference>
<dbReference type="InterPro" id="IPR036388">
    <property type="entry name" value="WH-like_DNA-bd_sf"/>
</dbReference>
<accession>A0A2W5TBQ2</accession>
<evidence type="ECO:0000256" key="1">
    <source>
        <dbReference type="ARBA" id="ARBA00010641"/>
    </source>
</evidence>
<dbReference type="Gene3D" id="1.10.1740.10">
    <property type="match status" value="1"/>
</dbReference>
<comment type="caution">
    <text evidence="8">The sequence shown here is derived from an EMBL/GenBank/DDBJ whole genome shotgun (WGS) entry which is preliminary data.</text>
</comment>
<dbReference type="InterPro" id="IPR007627">
    <property type="entry name" value="RNA_pol_sigma70_r2"/>
</dbReference>
<dbReference type="InterPro" id="IPR039425">
    <property type="entry name" value="RNA_pol_sigma-70-like"/>
</dbReference>
<dbReference type="GO" id="GO:0003677">
    <property type="term" value="F:DNA binding"/>
    <property type="evidence" value="ECO:0007669"/>
    <property type="project" value="InterPro"/>
</dbReference>
<dbReference type="Proteomes" id="UP000249061">
    <property type="component" value="Unassembled WGS sequence"/>
</dbReference>
<evidence type="ECO:0000256" key="4">
    <source>
        <dbReference type="ARBA" id="ARBA00023163"/>
    </source>
</evidence>
<feature type="region of interest" description="Disordered" evidence="5">
    <location>
        <begin position="74"/>
        <end position="100"/>
    </location>
</feature>
<dbReference type="AlphaFoldDB" id="A0A2W5TBQ2"/>
<evidence type="ECO:0000313" key="9">
    <source>
        <dbReference type="Proteomes" id="UP000249061"/>
    </source>
</evidence>
<name>A0A2W5TBQ2_9BACT</name>
<dbReference type="Pfam" id="PF08281">
    <property type="entry name" value="Sigma70_r4_2"/>
    <property type="match status" value="1"/>
</dbReference>
<comment type="similarity">
    <text evidence="1">Belongs to the sigma-70 factor family. ECF subfamily.</text>
</comment>
<dbReference type="InterPro" id="IPR013324">
    <property type="entry name" value="RNA_pol_sigma_r3/r4-like"/>
</dbReference>
<sequence length="161" mass="18318">MGELYSRFAPRAFGVARRVLRSDAEAEEVVQDSFLEVWRTATRYDPRRAAPERWILTIVRTRAIDRLRQHGARVRMGESIGREPSPPPVSGADDRVSEAREARRLREAMEKLPSEQRKVLEQAYDQGLTQSEIASATNTPLGTVKTRMRIGMLKLAELLET</sequence>
<reference evidence="8 9" key="1">
    <citation type="submission" date="2017-08" db="EMBL/GenBank/DDBJ databases">
        <title>Infants hospitalized years apart are colonized by the same room-sourced microbial strains.</title>
        <authorList>
            <person name="Brooks B."/>
            <person name="Olm M.R."/>
            <person name="Firek B.A."/>
            <person name="Baker R."/>
            <person name="Thomas B.C."/>
            <person name="Morowitz M.J."/>
            <person name="Banfield J.F."/>
        </authorList>
    </citation>
    <scope>NUCLEOTIDE SEQUENCE [LARGE SCALE GENOMIC DNA]</scope>
    <source>
        <strain evidence="8">S2_003_000_R2_14</strain>
    </source>
</reference>
<proteinExistence type="inferred from homology"/>
<dbReference type="Gene3D" id="1.10.10.10">
    <property type="entry name" value="Winged helix-like DNA-binding domain superfamily/Winged helix DNA-binding domain"/>
    <property type="match status" value="1"/>
</dbReference>
<keyword evidence="3" id="KW-0731">Sigma factor</keyword>
<dbReference type="Pfam" id="PF04542">
    <property type="entry name" value="Sigma70_r2"/>
    <property type="match status" value="1"/>
</dbReference>
<dbReference type="SUPFAM" id="SSF88659">
    <property type="entry name" value="Sigma3 and sigma4 domains of RNA polymerase sigma factors"/>
    <property type="match status" value="1"/>
</dbReference>